<proteinExistence type="inferred from homology"/>
<evidence type="ECO:0000313" key="7">
    <source>
        <dbReference type="Proteomes" id="UP000094526"/>
    </source>
</evidence>
<name>A0A1C1CSY9_9EURO</name>
<dbReference type="PANTHER" id="PTHR11229:SF8">
    <property type="entry name" value="LARGE RIBOSOMAL SUBUNIT PROTEIN UL3M"/>
    <property type="match status" value="1"/>
</dbReference>
<comment type="similarity">
    <text evidence="1">Belongs to the universal ribosomal protein uL3 family.</text>
</comment>
<dbReference type="GO" id="GO:0006412">
    <property type="term" value="P:translation"/>
    <property type="evidence" value="ECO:0007669"/>
    <property type="project" value="InterPro"/>
</dbReference>
<feature type="compositionally biased region" description="Basic residues" evidence="5">
    <location>
        <begin position="213"/>
        <end position="223"/>
    </location>
</feature>
<evidence type="ECO:0000256" key="4">
    <source>
        <dbReference type="ARBA" id="ARBA00035209"/>
    </source>
</evidence>
<dbReference type="HAMAP" id="MF_01325_B">
    <property type="entry name" value="Ribosomal_uL3_B"/>
    <property type="match status" value="1"/>
</dbReference>
<dbReference type="FunFam" id="3.30.160.810:FF:000001">
    <property type="entry name" value="50S ribosomal protein L3"/>
    <property type="match status" value="1"/>
</dbReference>
<dbReference type="EMBL" id="LGRB01000009">
    <property type="protein sequence ID" value="OCT51612.1"/>
    <property type="molecule type" value="Genomic_DNA"/>
</dbReference>
<evidence type="ECO:0000256" key="2">
    <source>
        <dbReference type="ARBA" id="ARBA00022980"/>
    </source>
</evidence>
<feature type="region of interest" description="Disordered" evidence="5">
    <location>
        <begin position="291"/>
        <end position="314"/>
    </location>
</feature>
<dbReference type="Pfam" id="PF00297">
    <property type="entry name" value="Ribosomal_L3"/>
    <property type="match status" value="1"/>
</dbReference>
<dbReference type="VEuPathDB" id="FungiDB:G647_06486"/>
<dbReference type="InterPro" id="IPR009000">
    <property type="entry name" value="Transl_B-barrel_sf"/>
</dbReference>
<dbReference type="Gene3D" id="3.30.160.810">
    <property type="match status" value="1"/>
</dbReference>
<evidence type="ECO:0000256" key="1">
    <source>
        <dbReference type="ARBA" id="ARBA00006540"/>
    </source>
</evidence>
<dbReference type="eggNOG" id="KOG3141">
    <property type="taxonomic scope" value="Eukaryota"/>
</dbReference>
<dbReference type="InterPro" id="IPR019927">
    <property type="entry name" value="Ribosomal_uL3_bac/org-type"/>
</dbReference>
<dbReference type="SUPFAM" id="SSF50447">
    <property type="entry name" value="Translation proteins"/>
    <property type="match status" value="1"/>
</dbReference>
<keyword evidence="2 6" id="KW-0689">Ribosomal protein</keyword>
<comment type="caution">
    <text evidence="6">The sequence shown here is derived from an EMBL/GenBank/DDBJ whole genome shotgun (WGS) entry which is preliminary data.</text>
</comment>
<gene>
    <name evidence="6" type="primary">rplC</name>
    <name evidence="6" type="ORF">CLCR_08849</name>
</gene>
<dbReference type="GO" id="GO:0003735">
    <property type="term" value="F:structural constituent of ribosome"/>
    <property type="evidence" value="ECO:0007669"/>
    <property type="project" value="EnsemblFungi"/>
</dbReference>
<dbReference type="Proteomes" id="UP000094526">
    <property type="component" value="Unassembled WGS sequence"/>
</dbReference>
<sequence>MPPTGCRLVAIPLPPPFLLPRSVFRKSINTAQKRCMGIRSIDRNPTPNPYNVVPGIEPLHATPAAAFQRKLIADALPLRTGALAIKKGMTAVFDVESGTRIACTVLQLDRNQVVSHKTRKRHGYYAVCVGSGTINPKNLTKPMLGHYSVQGVSPKRYQKEFRVRGAEGLLPVGEEIRADWFAVGQYVDTRSNCRGKGFAGPMKRWGFGGQPRSHGHSLSHRSHGSVGPSQGGGSRVYPGKKMAGNMGGQRNTVQSLKVLQSDAENGIVVVHGAVSGPKGCLVVIQDALKKPWIEPPPLPSSRVPETKAAEKIPA</sequence>
<dbReference type="AlphaFoldDB" id="A0A1C1CSY9"/>
<accession>A0A1C1CSY9</accession>
<dbReference type="OrthoDB" id="274683at2759"/>
<keyword evidence="7" id="KW-1185">Reference proteome</keyword>
<dbReference type="FunFam" id="2.40.30.10:FF:000004">
    <property type="entry name" value="50S ribosomal protein L3"/>
    <property type="match status" value="1"/>
</dbReference>
<evidence type="ECO:0000256" key="3">
    <source>
        <dbReference type="ARBA" id="ARBA00023274"/>
    </source>
</evidence>
<dbReference type="NCBIfam" id="TIGR03625">
    <property type="entry name" value="L3_bact"/>
    <property type="match status" value="1"/>
</dbReference>
<dbReference type="GO" id="GO:0005762">
    <property type="term" value="C:mitochondrial large ribosomal subunit"/>
    <property type="evidence" value="ECO:0007669"/>
    <property type="project" value="EnsemblFungi"/>
</dbReference>
<reference evidence="7" key="1">
    <citation type="submission" date="2015-07" db="EMBL/GenBank/DDBJ databases">
        <authorList>
            <person name="Teixeira M.M."/>
            <person name="Souza R.C."/>
            <person name="Almeida L.G."/>
            <person name="Vicente V.A."/>
            <person name="de Hoog S."/>
            <person name="Bocca A.L."/>
            <person name="de Almeida S.R."/>
            <person name="Vasconcelos A.T."/>
            <person name="Felipe M.S."/>
        </authorList>
    </citation>
    <scope>NUCLEOTIDE SEQUENCE [LARGE SCALE GENOMIC DNA]</scope>
    <source>
        <strain evidence="7">KSF</strain>
    </source>
</reference>
<dbReference type="InterPro" id="IPR000597">
    <property type="entry name" value="Ribosomal_uL3"/>
</dbReference>
<dbReference type="PANTHER" id="PTHR11229">
    <property type="entry name" value="50S RIBOSOMAL PROTEIN L3"/>
    <property type="match status" value="1"/>
</dbReference>
<feature type="region of interest" description="Disordered" evidence="5">
    <location>
        <begin position="206"/>
        <end position="248"/>
    </location>
</feature>
<protein>
    <recommendedName>
        <fullName evidence="4">Large ribosomal subunit protein uL3m</fullName>
    </recommendedName>
</protein>
<evidence type="ECO:0000256" key="5">
    <source>
        <dbReference type="SAM" id="MobiDB-lite"/>
    </source>
</evidence>
<dbReference type="STRING" id="86049.A0A1C1CSY9"/>
<keyword evidence="3" id="KW-0687">Ribonucleoprotein</keyword>
<organism evidence="6 7">
    <name type="scientific">Cladophialophora carrionii</name>
    <dbReference type="NCBI Taxonomy" id="86049"/>
    <lineage>
        <taxon>Eukaryota</taxon>
        <taxon>Fungi</taxon>
        <taxon>Dikarya</taxon>
        <taxon>Ascomycota</taxon>
        <taxon>Pezizomycotina</taxon>
        <taxon>Eurotiomycetes</taxon>
        <taxon>Chaetothyriomycetidae</taxon>
        <taxon>Chaetothyriales</taxon>
        <taxon>Herpotrichiellaceae</taxon>
        <taxon>Cladophialophora</taxon>
    </lineage>
</organism>
<dbReference type="Gene3D" id="2.40.30.10">
    <property type="entry name" value="Translation factors"/>
    <property type="match status" value="1"/>
</dbReference>
<feature type="compositionally biased region" description="Basic and acidic residues" evidence="5">
    <location>
        <begin position="304"/>
        <end position="314"/>
    </location>
</feature>
<dbReference type="VEuPathDB" id="FungiDB:CLCR_08849"/>
<evidence type="ECO:0000313" key="6">
    <source>
        <dbReference type="EMBL" id="OCT51612.1"/>
    </source>
</evidence>